<sequence length="181" mass="20731">MDEVNDKLEKSIENGKEKLDESAEKAKEKLEKPTEKASDKLQRATEKTVIKSQSATKAANSKLQRATEKVIMKVPRSTRKTNNQHKESREKHFKNATSMAKPKVESKDIMDSAKNNTFTVQSAKTNSSDEELTSLFSPSTNPTFIERIQRLWYNVRGMVAIIEFWNKVRKFIKRTIGLDLP</sequence>
<feature type="compositionally biased region" description="Polar residues" evidence="1">
    <location>
        <begin position="50"/>
        <end position="64"/>
    </location>
</feature>
<dbReference type="Proteomes" id="UP000695007">
    <property type="component" value="Unplaced"/>
</dbReference>
<gene>
    <name evidence="3" type="primary">LOC105359215</name>
</gene>
<dbReference type="Gene3D" id="1.20.120.20">
    <property type="entry name" value="Apolipoprotein"/>
    <property type="match status" value="1"/>
</dbReference>
<keyword evidence="2" id="KW-1185">Reference proteome</keyword>
<protein>
    <submittedName>
        <fullName evidence="3">Uncharacterized protein LOC105359215</fullName>
    </submittedName>
</protein>
<proteinExistence type="predicted"/>
<dbReference type="RefSeq" id="XP_011494038.1">
    <property type="nucleotide sequence ID" value="XM_011495736.1"/>
</dbReference>
<evidence type="ECO:0000313" key="2">
    <source>
        <dbReference type="Proteomes" id="UP000695007"/>
    </source>
</evidence>
<feature type="compositionally biased region" description="Basic and acidic residues" evidence="1">
    <location>
        <begin position="1"/>
        <end position="49"/>
    </location>
</feature>
<dbReference type="GeneID" id="105359215"/>
<feature type="region of interest" description="Disordered" evidence="1">
    <location>
        <begin position="1"/>
        <end position="107"/>
    </location>
</feature>
<organism evidence="2 3">
    <name type="scientific">Ceratosolen solmsi marchali</name>
    <dbReference type="NCBI Taxonomy" id="326594"/>
    <lineage>
        <taxon>Eukaryota</taxon>
        <taxon>Metazoa</taxon>
        <taxon>Ecdysozoa</taxon>
        <taxon>Arthropoda</taxon>
        <taxon>Hexapoda</taxon>
        <taxon>Insecta</taxon>
        <taxon>Pterygota</taxon>
        <taxon>Neoptera</taxon>
        <taxon>Endopterygota</taxon>
        <taxon>Hymenoptera</taxon>
        <taxon>Apocrita</taxon>
        <taxon>Proctotrupomorpha</taxon>
        <taxon>Chalcidoidea</taxon>
        <taxon>Agaonidae</taxon>
        <taxon>Agaoninae</taxon>
        <taxon>Ceratosolen</taxon>
    </lineage>
</organism>
<evidence type="ECO:0000313" key="3">
    <source>
        <dbReference type="RefSeq" id="XP_011494038.1"/>
    </source>
</evidence>
<dbReference type="KEGG" id="csol:105359215"/>
<reference evidence="3" key="1">
    <citation type="submission" date="2025-08" db="UniProtKB">
        <authorList>
            <consortium name="RefSeq"/>
        </authorList>
    </citation>
    <scope>IDENTIFICATION</scope>
</reference>
<name>A0AAJ6YBE5_9HYME</name>
<evidence type="ECO:0000256" key="1">
    <source>
        <dbReference type="SAM" id="MobiDB-lite"/>
    </source>
</evidence>
<dbReference type="AlphaFoldDB" id="A0AAJ6YBE5"/>
<accession>A0AAJ6YBE5</accession>